<reference evidence="1" key="1">
    <citation type="submission" date="2023-05" db="EMBL/GenBank/DDBJ databases">
        <title>Nepenthes gracilis genome sequencing.</title>
        <authorList>
            <person name="Fukushima K."/>
        </authorList>
    </citation>
    <scope>NUCLEOTIDE SEQUENCE</scope>
    <source>
        <strain evidence="1">SING2019-196</strain>
    </source>
</reference>
<dbReference type="AlphaFoldDB" id="A0AAD3T5C0"/>
<dbReference type="Proteomes" id="UP001279734">
    <property type="component" value="Unassembled WGS sequence"/>
</dbReference>
<comment type="caution">
    <text evidence="1">The sequence shown here is derived from an EMBL/GenBank/DDBJ whole genome shotgun (WGS) entry which is preliminary data.</text>
</comment>
<protein>
    <submittedName>
        <fullName evidence="1">Uncharacterized protein</fullName>
    </submittedName>
</protein>
<dbReference type="PANTHER" id="PTHR15907">
    <property type="entry name" value="DUF614 FAMILY PROTEIN-RELATED"/>
    <property type="match status" value="1"/>
</dbReference>
<organism evidence="1 2">
    <name type="scientific">Nepenthes gracilis</name>
    <name type="common">Slender pitcher plant</name>
    <dbReference type="NCBI Taxonomy" id="150966"/>
    <lineage>
        <taxon>Eukaryota</taxon>
        <taxon>Viridiplantae</taxon>
        <taxon>Streptophyta</taxon>
        <taxon>Embryophyta</taxon>
        <taxon>Tracheophyta</taxon>
        <taxon>Spermatophyta</taxon>
        <taxon>Magnoliopsida</taxon>
        <taxon>eudicotyledons</taxon>
        <taxon>Gunneridae</taxon>
        <taxon>Pentapetalae</taxon>
        <taxon>Caryophyllales</taxon>
        <taxon>Nepenthaceae</taxon>
        <taxon>Nepenthes</taxon>
    </lineage>
</organism>
<keyword evidence="2" id="KW-1185">Reference proteome</keyword>
<dbReference type="EMBL" id="BSYO01000026">
    <property type="protein sequence ID" value="GMH23335.1"/>
    <property type="molecule type" value="Genomic_DNA"/>
</dbReference>
<dbReference type="Pfam" id="PF04749">
    <property type="entry name" value="PLAC8"/>
    <property type="match status" value="1"/>
</dbReference>
<name>A0AAD3T5C0_NEPGR</name>
<dbReference type="InterPro" id="IPR006461">
    <property type="entry name" value="PLAC_motif_containing"/>
</dbReference>
<dbReference type="NCBIfam" id="TIGR01571">
    <property type="entry name" value="A_thal_Cys_rich"/>
    <property type="match status" value="1"/>
</dbReference>
<evidence type="ECO:0000313" key="1">
    <source>
        <dbReference type="EMBL" id="GMH23335.1"/>
    </source>
</evidence>
<gene>
    <name evidence="1" type="ORF">Nepgr_025178</name>
</gene>
<accession>A0AAD3T5C0</accession>
<proteinExistence type="predicted"/>
<evidence type="ECO:0000313" key="2">
    <source>
        <dbReference type="Proteomes" id="UP001279734"/>
    </source>
</evidence>
<sequence>MNPPAPGIPVYPPDRHSNGADGKWSSGLCGCCSDVPLCCLTCWCPCIAFGRIAEIVDKGTSSCGMSGALYALLMSLVGCQWIYSCTYRTKIKQQYGIPANTCSDCCVHWCCESCALAQEYRELRHRGLKPSLGWQGNLIRQNRGMNMTTAPMSPDRMRR</sequence>